<dbReference type="Gene3D" id="3.30.1390.10">
    <property type="match status" value="1"/>
</dbReference>
<accession>A0ABU5WGK2</accession>
<dbReference type="SUPFAM" id="SSF54736">
    <property type="entry name" value="ClpS-like"/>
    <property type="match status" value="1"/>
</dbReference>
<dbReference type="InterPro" id="IPR029082">
    <property type="entry name" value="Imm35"/>
</dbReference>
<comment type="caution">
    <text evidence="2">The sequence shown here is derived from an EMBL/GenBank/DDBJ whole genome shotgun (WGS) entry which is preliminary data.</text>
</comment>
<sequence>MELTAEQAKEVAQRAITKTVGEGCDAVVIDEYTQEFDVGWVFYYQSSRFLESGDMRDRLAGNAPLFVSRADGQATSISYHRPIAESIRAYRACGDTNGYEESQIRLMRWSAGGNKVQAIRLIRQHSPVSLAEAKHAVDQCLAGHEVVVAVRDVASAKQLEIDLAEVGLHGVVMFRSTRR</sequence>
<name>A0ABU5WGK2_9BURK</name>
<proteinExistence type="predicted"/>
<dbReference type="RefSeq" id="WP_059577870.1">
    <property type="nucleotide sequence ID" value="NZ_JAWRKY010000002.1"/>
</dbReference>
<organism evidence="2 3">
    <name type="scientific">Burkholderia anthinoferrum</name>
    <dbReference type="NCBI Taxonomy" id="3090833"/>
    <lineage>
        <taxon>Bacteria</taxon>
        <taxon>Pseudomonadati</taxon>
        <taxon>Pseudomonadota</taxon>
        <taxon>Betaproteobacteria</taxon>
        <taxon>Burkholderiales</taxon>
        <taxon>Burkholderiaceae</taxon>
        <taxon>Burkholderia</taxon>
    </lineage>
</organism>
<evidence type="ECO:0000313" key="3">
    <source>
        <dbReference type="Proteomes" id="UP001304467"/>
    </source>
</evidence>
<keyword evidence="3" id="KW-1185">Reference proteome</keyword>
<gene>
    <name evidence="2" type="ORF">SB593_03590</name>
</gene>
<evidence type="ECO:0000313" key="2">
    <source>
        <dbReference type="EMBL" id="MEB2578048.1"/>
    </source>
</evidence>
<protein>
    <submittedName>
        <fullName evidence="2">YrhB domain-containing protein</fullName>
    </submittedName>
</protein>
<reference evidence="2 3" key="1">
    <citation type="journal article" date="2023" name="Front. Microbiol.">
        <title>Genomic analyses of Burkholderia respiratory isolates indicates two evolutionarily distinct B. anthina clades.</title>
        <authorList>
            <person name="Pham A."/>
            <person name="Volmer J.G."/>
            <person name="Chambers D.C."/>
            <person name="Smith D.J."/>
            <person name="Reid D.W."/>
            <person name="Burr L."/>
            <person name="Wells T.J."/>
        </authorList>
    </citation>
    <scope>NUCLEOTIDE SEQUENCE [LARGE SCALE GENOMIC DNA]</scope>
    <source>
        <strain evidence="2 3">BCCIQ07A</strain>
    </source>
</reference>
<evidence type="ECO:0000259" key="1">
    <source>
        <dbReference type="Pfam" id="PF15567"/>
    </source>
</evidence>
<feature type="domain" description="Immunity protein 35" evidence="1">
    <location>
        <begin position="8"/>
        <end position="82"/>
    </location>
</feature>
<dbReference type="Proteomes" id="UP001304467">
    <property type="component" value="Unassembled WGS sequence"/>
</dbReference>
<dbReference type="EMBL" id="JAWRLE010000004">
    <property type="protein sequence ID" value="MEB2578048.1"/>
    <property type="molecule type" value="Genomic_DNA"/>
</dbReference>
<dbReference type="InterPro" id="IPR014719">
    <property type="entry name" value="Ribosomal_bL12_C/ClpS-like"/>
</dbReference>
<dbReference type="Pfam" id="PF15567">
    <property type="entry name" value="Imm35"/>
    <property type="match status" value="1"/>
</dbReference>